<accession>A0A3S4RU11</accession>
<dbReference type="Gene3D" id="2.60.120.1440">
    <property type="match status" value="1"/>
</dbReference>
<dbReference type="Pfam" id="PF16344">
    <property type="entry name" value="FecR_C"/>
    <property type="match status" value="1"/>
</dbReference>
<dbReference type="InterPro" id="IPR006860">
    <property type="entry name" value="FecR"/>
</dbReference>
<keyword evidence="5" id="KW-1185">Reference proteome</keyword>
<gene>
    <name evidence="4" type="ORF">DPV69_06095</name>
</gene>
<organism evidence="4 5">
    <name type="scientific">Pedobacter chitinilyticus</name>
    <dbReference type="NCBI Taxonomy" id="2233776"/>
    <lineage>
        <taxon>Bacteria</taxon>
        <taxon>Pseudomonadati</taxon>
        <taxon>Bacteroidota</taxon>
        <taxon>Sphingobacteriia</taxon>
        <taxon>Sphingobacteriales</taxon>
        <taxon>Sphingobacteriaceae</taxon>
        <taxon>Pedobacter</taxon>
    </lineage>
</organism>
<dbReference type="PANTHER" id="PTHR30273">
    <property type="entry name" value="PERIPLASMIC SIGNAL SENSOR AND SIGMA FACTOR ACTIVATOR FECR-RELATED"/>
    <property type="match status" value="1"/>
</dbReference>
<dbReference type="AlphaFoldDB" id="A0A3S4RU11"/>
<dbReference type="InterPro" id="IPR032508">
    <property type="entry name" value="FecR_C"/>
</dbReference>
<dbReference type="OrthoDB" id="697544at2"/>
<evidence type="ECO:0000259" key="2">
    <source>
        <dbReference type="Pfam" id="PF04773"/>
    </source>
</evidence>
<protein>
    <submittedName>
        <fullName evidence="4">FecR family protein</fullName>
    </submittedName>
</protein>
<evidence type="ECO:0000313" key="4">
    <source>
        <dbReference type="EMBL" id="RWU10899.1"/>
    </source>
</evidence>
<dbReference type="PIRSF" id="PIRSF018266">
    <property type="entry name" value="FecR"/>
    <property type="match status" value="1"/>
</dbReference>
<dbReference type="PANTHER" id="PTHR30273:SF2">
    <property type="entry name" value="PROTEIN FECR"/>
    <property type="match status" value="1"/>
</dbReference>
<dbReference type="Gene3D" id="3.55.50.30">
    <property type="match status" value="1"/>
</dbReference>
<feature type="domain" description="FecR protein" evidence="2">
    <location>
        <begin position="110"/>
        <end position="204"/>
    </location>
</feature>
<keyword evidence="1" id="KW-0812">Transmembrane</keyword>
<keyword evidence="1" id="KW-0472">Membrane</keyword>
<proteinExistence type="predicted"/>
<dbReference type="RefSeq" id="WP_113646382.1">
    <property type="nucleotide sequence ID" value="NZ_QMHN01000001.1"/>
</dbReference>
<dbReference type="Pfam" id="PF04773">
    <property type="entry name" value="FecR"/>
    <property type="match status" value="1"/>
</dbReference>
<feature type="transmembrane region" description="Helical" evidence="1">
    <location>
        <begin position="75"/>
        <end position="95"/>
    </location>
</feature>
<name>A0A3S4RU11_9SPHI</name>
<evidence type="ECO:0000256" key="1">
    <source>
        <dbReference type="SAM" id="Phobius"/>
    </source>
</evidence>
<dbReference type="EMBL" id="SAYW01000001">
    <property type="protein sequence ID" value="RWU10899.1"/>
    <property type="molecule type" value="Genomic_DNA"/>
</dbReference>
<evidence type="ECO:0000313" key="5">
    <source>
        <dbReference type="Proteomes" id="UP000284120"/>
    </source>
</evidence>
<dbReference type="InterPro" id="IPR012373">
    <property type="entry name" value="Ferrdict_sens_TM"/>
</dbReference>
<dbReference type="GO" id="GO:0016989">
    <property type="term" value="F:sigma factor antagonist activity"/>
    <property type="evidence" value="ECO:0007669"/>
    <property type="project" value="TreeGrafter"/>
</dbReference>
<sequence>MKIDQLLDRYLKGEATLPEQRLVEQWLESSANEPSVWDEMQPERQDQWLRATYQQIENTLNAKETKVLKLWQFKWWKLAMASVAVFIGFLMFFFWPSQNNQVSNITLTSISVPVGKKQYVVLNDGSSVWLNGGSEIKYAPAFDGQARKIYLSGEAYFDVKHDANKPFKVHTGKLITTVLGTAFNIKAEKQGKEIKVVVTRGKVQVANESQVLGLLTPNEQLIYQEQTQSAVHDQVNAMAVLKWLPEDLYFDNTTFDEAATALEKRYNVQLKFNNEKLKNCRFTGTIKKDKTLEQALNVICEFNHATYKIKNNIVTIFGTGCEKTNQ</sequence>
<feature type="domain" description="Protein FecR C-terminal" evidence="3">
    <location>
        <begin position="248"/>
        <end position="316"/>
    </location>
</feature>
<evidence type="ECO:0000259" key="3">
    <source>
        <dbReference type="Pfam" id="PF16344"/>
    </source>
</evidence>
<comment type="caution">
    <text evidence="4">The sequence shown here is derived from an EMBL/GenBank/DDBJ whole genome shotgun (WGS) entry which is preliminary data.</text>
</comment>
<reference evidence="4 5" key="1">
    <citation type="submission" date="2018-06" db="EMBL/GenBank/DDBJ databases">
        <title>Pedobacter endophyticus sp. nov., an endophytic bacterium isolated from a leaf of Triticum aestivum.</title>
        <authorList>
            <person name="Zhang L."/>
        </authorList>
    </citation>
    <scope>NUCLEOTIDE SEQUENCE [LARGE SCALE GENOMIC DNA]</scope>
    <source>
        <strain evidence="4 5">CM134L-2</strain>
    </source>
</reference>
<keyword evidence="1" id="KW-1133">Transmembrane helix</keyword>
<dbReference type="Proteomes" id="UP000284120">
    <property type="component" value="Unassembled WGS sequence"/>
</dbReference>